<dbReference type="InParanoid" id="K0IG73"/>
<reference evidence="1 2" key="1">
    <citation type="journal article" date="2012" name="Environ. Microbiol.">
        <title>The genome of the ammonia-oxidizing Candidatus Nitrososphaera gargensis: insights into metabolic versatility and environmental adaptations.</title>
        <authorList>
            <person name="Spang A."/>
            <person name="Poehlein A."/>
            <person name="Offre P."/>
            <person name="Zumbragel S."/>
            <person name="Haider S."/>
            <person name="Rychlik N."/>
            <person name="Nowka B."/>
            <person name="Schmeisser C."/>
            <person name="Lebedeva E.V."/>
            <person name="Rattei T."/>
            <person name="Bohm C."/>
            <person name="Schmid M."/>
            <person name="Galushko A."/>
            <person name="Hatzenpichler R."/>
            <person name="Weinmaier T."/>
            <person name="Daniel R."/>
            <person name="Schleper C."/>
            <person name="Spieck E."/>
            <person name="Streit W."/>
            <person name="Wagner M."/>
        </authorList>
    </citation>
    <scope>NUCLEOTIDE SEQUENCE [LARGE SCALE GENOMIC DNA]</scope>
    <source>
        <strain evidence="2">Ga9.2</strain>
    </source>
</reference>
<evidence type="ECO:0000313" key="2">
    <source>
        <dbReference type="Proteomes" id="UP000008037"/>
    </source>
</evidence>
<dbReference type="KEGG" id="nga:Ngar_c08760"/>
<dbReference type="BioCyc" id="CNIT1237085:G1324-874-MONOMER"/>
<dbReference type="EMBL" id="CP002408">
    <property type="protein sequence ID" value="AFU57818.1"/>
    <property type="molecule type" value="Genomic_DNA"/>
</dbReference>
<organism evidence="1 2">
    <name type="scientific">Nitrososphaera gargensis (strain Ga9.2)</name>
    <dbReference type="NCBI Taxonomy" id="1237085"/>
    <lineage>
        <taxon>Archaea</taxon>
        <taxon>Nitrososphaerota</taxon>
        <taxon>Nitrososphaeria</taxon>
        <taxon>Nitrososphaerales</taxon>
        <taxon>Nitrososphaeraceae</taxon>
        <taxon>Nitrososphaera</taxon>
    </lineage>
</organism>
<sequence length="76" mass="8748">MRHKWHVRRGYLKKIHMAVDIRKKKVVSLVVTSEDVHDSSRVLKKLVDHASENNDNVSCALADGVRTRQQGEFQVP</sequence>
<dbReference type="AlphaFoldDB" id="K0IG73"/>
<protein>
    <submittedName>
        <fullName evidence="1">Putative transposase</fullName>
    </submittedName>
</protein>
<accession>K0IG73</accession>
<keyword evidence="2" id="KW-1185">Reference proteome</keyword>
<dbReference type="Proteomes" id="UP000008037">
    <property type="component" value="Chromosome"/>
</dbReference>
<gene>
    <name evidence="1" type="ordered locus">Ngar_c08760</name>
</gene>
<dbReference type="STRING" id="1237085.Ngar_c08760"/>
<dbReference type="HOGENOM" id="CLU_2646042_0_0_2"/>
<name>K0IG73_NITGG</name>
<proteinExistence type="predicted"/>
<evidence type="ECO:0000313" key="1">
    <source>
        <dbReference type="EMBL" id="AFU57818.1"/>
    </source>
</evidence>